<keyword evidence="2" id="KW-1185">Reference proteome</keyword>
<protein>
    <recommendedName>
        <fullName evidence="3">Protein kilB</fullName>
    </recommendedName>
</protein>
<organism evidence="1 2">
    <name type="scientific">Streptomyces palmae</name>
    <dbReference type="NCBI Taxonomy" id="1701085"/>
    <lineage>
        <taxon>Bacteria</taxon>
        <taxon>Bacillati</taxon>
        <taxon>Actinomycetota</taxon>
        <taxon>Actinomycetes</taxon>
        <taxon>Kitasatosporales</taxon>
        <taxon>Streptomycetaceae</taxon>
        <taxon>Streptomyces</taxon>
    </lineage>
</organism>
<dbReference type="OrthoDB" id="4557493at2"/>
<dbReference type="AlphaFoldDB" id="A0A4Z0HAS1"/>
<comment type="caution">
    <text evidence="1">The sequence shown here is derived from an EMBL/GenBank/DDBJ whole genome shotgun (WGS) entry which is preliminary data.</text>
</comment>
<evidence type="ECO:0008006" key="3">
    <source>
        <dbReference type="Google" id="ProtNLM"/>
    </source>
</evidence>
<gene>
    <name evidence="1" type="ORF">E4099_11395</name>
</gene>
<dbReference type="RefSeq" id="WP_135338884.1">
    <property type="nucleotide sequence ID" value="NZ_JBHLTX010000035.1"/>
</dbReference>
<evidence type="ECO:0000313" key="2">
    <source>
        <dbReference type="Proteomes" id="UP000297948"/>
    </source>
</evidence>
<evidence type="ECO:0000313" key="1">
    <source>
        <dbReference type="EMBL" id="TGB12079.1"/>
    </source>
</evidence>
<accession>A0A4Z0HAS1</accession>
<name>A0A4Z0HAS1_9ACTN</name>
<proteinExistence type="predicted"/>
<sequence>MAAIWTTAVAVLGTLLGSTVTHVFQRLASRRGELFARSEALRQERIAVYGAFAAALEGYRHGQADRWYRRLEDLEGAAFLSARDEAHRLRTAARQALYQVKLLTDDPEVVLAAERAYRRTWDVSNARDQADRDTRDTRAREAIEDFVSRAAPLVR</sequence>
<reference evidence="1 2" key="1">
    <citation type="submission" date="2019-03" db="EMBL/GenBank/DDBJ databases">
        <authorList>
            <person name="Gonzalez-Pimentel J.L."/>
        </authorList>
    </citation>
    <scope>NUCLEOTIDE SEQUENCE [LARGE SCALE GENOMIC DNA]</scope>
    <source>
        <strain evidence="1 2">JCM 31289</strain>
    </source>
</reference>
<dbReference type="Proteomes" id="UP000297948">
    <property type="component" value="Unassembled WGS sequence"/>
</dbReference>
<dbReference type="EMBL" id="SRID01000079">
    <property type="protein sequence ID" value="TGB12079.1"/>
    <property type="molecule type" value="Genomic_DNA"/>
</dbReference>